<feature type="domain" description="EF-hand" evidence="10">
    <location>
        <begin position="750"/>
        <end position="785"/>
    </location>
</feature>
<dbReference type="Pfam" id="PF13499">
    <property type="entry name" value="EF-hand_7"/>
    <property type="match status" value="3"/>
</dbReference>
<feature type="region of interest" description="Disordered" evidence="8">
    <location>
        <begin position="99"/>
        <end position="150"/>
    </location>
</feature>
<sequence length="1103" mass="119483">MSEVEINWDDPVSVFNLYDLDKNGALDESELESAMTAAIGKKITTAECEKLLLEFDENHDGVLQLEEFVALVTHMKKKMGKMGHKSITKMQNTMAVKEAREEAVEAAASLEDTKSLPPLPTPPETPSREKDTAALLSSASSSSALPPPSPLDFIDTIPDERLQKLVRAQAESLAPSEIADLASLFGMIDKFSTSKAIVSPTKSQVKLVVDIMKHRITPELRAEALGMFPLEETAHVNLMFKTIDAVSAESLLTVAGTALRVYGIVNKPRAAEEKLDYHDFEKLVEEKTVLAAVDIIASLPPALLDEVQAKATASDEEKLTEPLKIVRRIISQPSDRLAKIITPALLAACKVAELTALREKDTGDDLKGAIDTNAEMNQILEVTAPLIAKSFVQLMALPQELKDDCLAQMPEEARKAAAPVLELTAGMREKDVEELFITMAKEAFPAKQKPVSAPVAVTMSIDKNFNDVVGQPDKKREFERAFIKDLAKSLNVDPSRIKISSLTKGSVVVKFEISGTGEDGHAGEDQTAADLAQTIQEQVADPSSPLYNGSVTASIKKGTELGVEELPIPEETEEDREKKKKAEWQKTKAKFLTVAKVVARTETRRLAHWVYESPTSLRVLGFLSGFLVLVSSVFSLVMDLFSGQFSAFMISFWLILLSLLLVLYEAKIQALQSYVLVHIEKYFQLMSYVSGRGYYLVFLGLLACSLITKGAWQNSLDLGAGALCVLVGLVTIYQGRVATRSANALKGKLENEETVRAKFASADANGNGALDLEELGELCHSLGSQMSAQQLECVLRSLDADHNGGVDVEEFVAWWKQGKSASEAAGGGDVEEGMALPEDQKTEAQAVVDMKLEIKQTPTALRVVNVGLALCVVLSGVVGAVSIWTNHPESIVLSVIDCWVALAGFAMLFFEAGAWCACCNYHGDGKMGEAASQKIEALEGGFNAAAIGGVGKGMGAKKYLVEKYFRFLDTVAGRGVFYVFVSALCVASYEEDVGAEGLLGVFTGIGVMAVAAANVVVGVKANEKFKELRGKVGEGSLRDLFEGADEDRSGFLDLSELAAFCRSPGVGIELNHRQWEMLVMEMDADGNGKISFEEFKAWYGRGV</sequence>
<feature type="transmembrane region" description="Helical" evidence="9">
    <location>
        <begin position="693"/>
        <end position="712"/>
    </location>
</feature>
<feature type="compositionally biased region" description="Low complexity" evidence="8">
    <location>
        <begin position="133"/>
        <end position="144"/>
    </location>
</feature>
<feature type="domain" description="EF-hand" evidence="10">
    <location>
        <begin position="6"/>
        <end position="41"/>
    </location>
</feature>
<feature type="transmembrane region" description="Helical" evidence="9">
    <location>
        <begin position="718"/>
        <end position="738"/>
    </location>
</feature>
<comment type="subcellular location">
    <subcellularLocation>
        <location evidence="1">Membrane</location>
        <topology evidence="1">Multi-pass membrane protein</topology>
    </subcellularLocation>
</comment>
<keyword evidence="4" id="KW-0677">Repeat</keyword>
<gene>
    <name evidence="11" type="ORF">TeGR_g249</name>
</gene>
<feature type="domain" description="EF-hand" evidence="10">
    <location>
        <begin position="786"/>
        <end position="821"/>
    </location>
</feature>
<dbReference type="Gene3D" id="1.10.238.10">
    <property type="entry name" value="EF-hand"/>
    <property type="match status" value="3"/>
</dbReference>
<evidence type="ECO:0000313" key="12">
    <source>
        <dbReference type="Proteomes" id="UP001165060"/>
    </source>
</evidence>
<evidence type="ECO:0000256" key="1">
    <source>
        <dbReference type="ARBA" id="ARBA00004141"/>
    </source>
</evidence>
<feature type="domain" description="EF-hand" evidence="10">
    <location>
        <begin position="43"/>
        <end position="78"/>
    </location>
</feature>
<feature type="transmembrane region" description="Helical" evidence="9">
    <location>
        <begin position="890"/>
        <end position="910"/>
    </location>
</feature>
<keyword evidence="5" id="KW-0106">Calcium</keyword>
<dbReference type="Pfam" id="PF08507">
    <property type="entry name" value="COPI_assoc"/>
    <property type="match status" value="1"/>
</dbReference>
<evidence type="ECO:0000256" key="3">
    <source>
        <dbReference type="ARBA" id="ARBA00022723"/>
    </source>
</evidence>
<evidence type="ECO:0000256" key="6">
    <source>
        <dbReference type="ARBA" id="ARBA00022989"/>
    </source>
</evidence>
<feature type="transmembrane region" description="Helical" evidence="9">
    <location>
        <begin position="967"/>
        <end position="989"/>
    </location>
</feature>
<dbReference type="Proteomes" id="UP001165060">
    <property type="component" value="Unassembled WGS sequence"/>
</dbReference>
<proteinExistence type="predicted"/>
<feature type="domain" description="EF-hand" evidence="10">
    <location>
        <begin position="1032"/>
        <end position="1067"/>
    </location>
</feature>
<dbReference type="InterPro" id="IPR002048">
    <property type="entry name" value="EF_hand_dom"/>
</dbReference>
<comment type="caution">
    <text evidence="11">The sequence shown here is derived from an EMBL/GenBank/DDBJ whole genome shotgun (WGS) entry which is preliminary data.</text>
</comment>
<keyword evidence="3" id="KW-0479">Metal-binding</keyword>
<dbReference type="PANTHER" id="PTHR10891">
    <property type="entry name" value="EF-HAND CALCIUM-BINDING DOMAIN CONTAINING PROTEIN"/>
    <property type="match status" value="1"/>
</dbReference>
<protein>
    <recommendedName>
        <fullName evidence="10">EF-hand domain-containing protein</fullName>
    </recommendedName>
</protein>
<dbReference type="InterPro" id="IPR013714">
    <property type="entry name" value="Golgi_TVP15"/>
</dbReference>
<evidence type="ECO:0000256" key="9">
    <source>
        <dbReference type="SAM" id="Phobius"/>
    </source>
</evidence>
<dbReference type="PROSITE" id="PS50222">
    <property type="entry name" value="EF_HAND_2"/>
    <property type="match status" value="6"/>
</dbReference>
<feature type="transmembrane region" description="Helical" evidence="9">
    <location>
        <begin position="1001"/>
        <end position="1019"/>
    </location>
</feature>
<dbReference type="PROSITE" id="PS00018">
    <property type="entry name" value="EF_HAND_1"/>
    <property type="match status" value="5"/>
</dbReference>
<keyword evidence="2 9" id="KW-0812">Transmembrane</keyword>
<feature type="domain" description="EF-hand" evidence="10">
    <location>
        <begin position="1070"/>
        <end position="1103"/>
    </location>
</feature>
<accession>A0ABQ6MPA8</accession>
<dbReference type="EMBL" id="BRYB01001606">
    <property type="protein sequence ID" value="GMI29532.1"/>
    <property type="molecule type" value="Genomic_DNA"/>
</dbReference>
<reference evidence="11 12" key="1">
    <citation type="journal article" date="2023" name="Commun. Biol.">
        <title>Genome analysis of Parmales, the sister group of diatoms, reveals the evolutionary specialization of diatoms from phago-mixotrophs to photoautotrophs.</title>
        <authorList>
            <person name="Ban H."/>
            <person name="Sato S."/>
            <person name="Yoshikawa S."/>
            <person name="Yamada K."/>
            <person name="Nakamura Y."/>
            <person name="Ichinomiya M."/>
            <person name="Sato N."/>
            <person name="Blanc-Mathieu R."/>
            <person name="Endo H."/>
            <person name="Kuwata A."/>
            <person name="Ogata H."/>
        </authorList>
    </citation>
    <scope>NUCLEOTIDE SEQUENCE [LARGE SCALE GENOMIC DNA]</scope>
</reference>
<keyword evidence="7 9" id="KW-0472">Membrane</keyword>
<evidence type="ECO:0000256" key="4">
    <source>
        <dbReference type="ARBA" id="ARBA00022737"/>
    </source>
</evidence>
<organism evidence="11 12">
    <name type="scientific">Tetraparma gracilis</name>
    <dbReference type="NCBI Taxonomy" id="2962635"/>
    <lineage>
        <taxon>Eukaryota</taxon>
        <taxon>Sar</taxon>
        <taxon>Stramenopiles</taxon>
        <taxon>Ochrophyta</taxon>
        <taxon>Bolidophyceae</taxon>
        <taxon>Parmales</taxon>
        <taxon>Triparmaceae</taxon>
        <taxon>Tetraparma</taxon>
    </lineage>
</organism>
<dbReference type="InterPro" id="IPR018247">
    <property type="entry name" value="EF_Hand_1_Ca_BS"/>
</dbReference>
<dbReference type="InterPro" id="IPR011992">
    <property type="entry name" value="EF-hand-dom_pair"/>
</dbReference>
<dbReference type="SMART" id="SM00054">
    <property type="entry name" value="EFh"/>
    <property type="match status" value="6"/>
</dbReference>
<dbReference type="SUPFAM" id="SSF47473">
    <property type="entry name" value="EF-hand"/>
    <property type="match status" value="2"/>
</dbReference>
<name>A0ABQ6MPA8_9STRA</name>
<evidence type="ECO:0000256" key="7">
    <source>
        <dbReference type="ARBA" id="ARBA00023136"/>
    </source>
</evidence>
<evidence type="ECO:0000313" key="11">
    <source>
        <dbReference type="EMBL" id="GMI29532.1"/>
    </source>
</evidence>
<feature type="transmembrane region" description="Helical" evidence="9">
    <location>
        <begin position="644"/>
        <end position="664"/>
    </location>
</feature>
<dbReference type="InterPro" id="IPR039647">
    <property type="entry name" value="EF_hand_pair_protein_CML-like"/>
</dbReference>
<evidence type="ECO:0000259" key="10">
    <source>
        <dbReference type="PROSITE" id="PS50222"/>
    </source>
</evidence>
<keyword evidence="6 9" id="KW-1133">Transmembrane helix</keyword>
<keyword evidence="12" id="KW-1185">Reference proteome</keyword>
<evidence type="ECO:0000256" key="2">
    <source>
        <dbReference type="ARBA" id="ARBA00022692"/>
    </source>
</evidence>
<evidence type="ECO:0000256" key="5">
    <source>
        <dbReference type="ARBA" id="ARBA00022837"/>
    </source>
</evidence>
<dbReference type="CDD" id="cd00051">
    <property type="entry name" value="EFh"/>
    <property type="match status" value="3"/>
</dbReference>
<feature type="transmembrane region" description="Helical" evidence="9">
    <location>
        <begin position="860"/>
        <end position="884"/>
    </location>
</feature>
<evidence type="ECO:0000256" key="8">
    <source>
        <dbReference type="SAM" id="MobiDB-lite"/>
    </source>
</evidence>